<comment type="caution">
    <text evidence="4">The sequence shown here is derived from an EMBL/GenBank/DDBJ whole genome shotgun (WGS) entry which is preliminary data.</text>
</comment>
<feature type="compositionally biased region" description="Basic and acidic residues" evidence="2">
    <location>
        <begin position="276"/>
        <end position="304"/>
    </location>
</feature>
<dbReference type="InterPro" id="IPR052933">
    <property type="entry name" value="DNA_Protect_Modify"/>
</dbReference>
<dbReference type="eggNOG" id="COG0827">
    <property type="taxonomic scope" value="Bacteria"/>
</dbReference>
<feature type="region of interest" description="Disordered" evidence="2">
    <location>
        <begin position="227"/>
        <end position="345"/>
    </location>
</feature>
<dbReference type="eggNOG" id="COG3170">
    <property type="taxonomic scope" value="Bacteria"/>
</dbReference>
<feature type="compositionally biased region" description="Basic and acidic residues" evidence="2">
    <location>
        <begin position="254"/>
        <end position="263"/>
    </location>
</feature>
<dbReference type="PANTHER" id="PTHR41313:SF1">
    <property type="entry name" value="DNA METHYLASE ADENINE-SPECIFIC DOMAIN-CONTAINING PROTEIN"/>
    <property type="match status" value="1"/>
</dbReference>
<feature type="compositionally biased region" description="Polar residues" evidence="2">
    <location>
        <begin position="243"/>
        <end position="252"/>
    </location>
</feature>
<evidence type="ECO:0000256" key="1">
    <source>
        <dbReference type="SAM" id="Coils"/>
    </source>
</evidence>
<dbReference type="SUPFAM" id="SSF53335">
    <property type="entry name" value="S-adenosyl-L-methionine-dependent methyltransferases"/>
    <property type="match status" value="1"/>
</dbReference>
<dbReference type="PROSITE" id="PS51194">
    <property type="entry name" value="HELICASE_CTER"/>
    <property type="match status" value="1"/>
</dbReference>
<dbReference type="STRING" id="154621.RV11_GL003184"/>
<dbReference type="Gene3D" id="3.40.50.300">
    <property type="entry name" value="P-loop containing nucleotide triphosphate hydrolases"/>
    <property type="match status" value="2"/>
</dbReference>
<dbReference type="Pfam" id="PF00271">
    <property type="entry name" value="Helicase_C"/>
    <property type="match status" value="1"/>
</dbReference>
<dbReference type="InterPro" id="IPR029063">
    <property type="entry name" value="SAM-dependent_MTases_sf"/>
</dbReference>
<feature type="compositionally biased region" description="Basic and acidic residues" evidence="2">
    <location>
        <begin position="227"/>
        <end position="241"/>
    </location>
</feature>
<accession>R3W612</accession>
<feature type="domain" description="Helicase C-terminal" evidence="3">
    <location>
        <begin position="1970"/>
        <end position="2147"/>
    </location>
</feature>
<dbReference type="EMBL" id="AJAT01000016">
    <property type="protein sequence ID" value="EOL42997.1"/>
    <property type="molecule type" value="Genomic_DNA"/>
</dbReference>
<dbReference type="InterPro" id="IPR014001">
    <property type="entry name" value="Helicase_ATP-bd"/>
</dbReference>
<evidence type="ECO:0000313" key="5">
    <source>
        <dbReference type="Proteomes" id="UP000013785"/>
    </source>
</evidence>
<dbReference type="SMART" id="SM00487">
    <property type="entry name" value="DEXDc"/>
    <property type="match status" value="1"/>
</dbReference>
<reference evidence="4 5" key="1">
    <citation type="submission" date="2013-02" db="EMBL/GenBank/DDBJ databases">
        <title>The Genome Sequence of Enterococcus phoeniculicola BAA-412.</title>
        <authorList>
            <consortium name="The Broad Institute Genome Sequencing Platform"/>
            <consortium name="The Broad Institute Genome Sequencing Center for Infectious Disease"/>
            <person name="Earl A.M."/>
            <person name="Gilmore M.S."/>
            <person name="Lebreton F."/>
            <person name="Walker B."/>
            <person name="Young S.K."/>
            <person name="Zeng Q."/>
            <person name="Gargeya S."/>
            <person name="Fitzgerald M."/>
            <person name="Haas B."/>
            <person name="Abouelleil A."/>
            <person name="Alvarado L."/>
            <person name="Arachchi H.M."/>
            <person name="Berlin A.M."/>
            <person name="Chapman S.B."/>
            <person name="Dewar J."/>
            <person name="Goldberg J."/>
            <person name="Griggs A."/>
            <person name="Gujja S."/>
            <person name="Hansen M."/>
            <person name="Howarth C."/>
            <person name="Imamovic A."/>
            <person name="Larimer J."/>
            <person name="McCowan C."/>
            <person name="Murphy C."/>
            <person name="Neiman D."/>
            <person name="Pearson M."/>
            <person name="Priest M."/>
            <person name="Roberts A."/>
            <person name="Saif S."/>
            <person name="Shea T."/>
            <person name="Sisk P."/>
            <person name="Sykes S."/>
            <person name="Wortman J."/>
            <person name="Nusbaum C."/>
            <person name="Birren B."/>
        </authorList>
    </citation>
    <scope>NUCLEOTIDE SEQUENCE [LARGE SCALE GENOMIC DNA]</scope>
    <source>
        <strain evidence="4 5">ATCC BAA-412</strain>
    </source>
</reference>
<sequence>MNRNTVTEIYQAGIKKIGYDMATWQDYLSFSSQLYKYSFTELVQIYEQNNQATYVATEDTWNKLQRYIKKNSNSIAIAKINSVNGIVEIQPYFDIKETEGKIFSLPNQMTTQEDGKKIVQTFFSDLFVAEKEELDRYDLLEDIITAAVNNLVDLDETDTIRSYQQFIQDSILYTISKKFDWLDIPDYLIGDFPVLSRKQLEIIGQVSNKVSTSAIKKIYSIKKDLEEEKKEEKENADERIKSLKQSEGQSAITRLRENGDEVSGRTQPTTSPTTLDGRRVDEVSTRKRELGNRDRRNAAKESVERQSIQIEQPIKKRTTSTSDLVSSQRDSDATTNPVTTNQQLAQQKQFIQLTDKLKKEEVEDENPTSSFFAENGSVVLDVNKEILTNGYYQQLDGTLPKNSLFRFRWFEGSNKIWLDNGFAKLQNDSAGYVGFSDFYTIEENASLNTLVKLKGSIIETSNISVLYETLKRVHDPEINSFSLEKELFLGTKKRLKQNKLAASGSISFKSLLWYRYYLDYLNNPDKLAGTYLTIFQPKKNEYLHYAVLDFVEDNVTLFYFSNNFHQRQEHGDKTDTITNKGTKLERLFVLTEQSEQEELFSFQQFSVISVHNIDLFKKFISDSSKESDHLQFEKEILNVTKNHVSHSNGQSLNNIELQEFKEHLTELENREFLELDGEKNEQNSILKENTTEEKINEETEFILGDELEVKERPVKKNKQEIAVYNATEQEQLELFDFDKESSSGTDYDSEFAFIPKNKPTKIEISTPKNYFPSEQITYADTKREKINDNLEALSIIEELELVESKDLKENLTREKQKKLAKYSGWGGLADIFDEQNNSWQEERSRLKELAGTSYNDMRATVLTAYYTPANIIEEMYWFAEHFGNLSHANILDPAMGTGNFFQRIPSAMRGANLTGIEIDETSAEIAKYLYPQVNIFVTGYENVTLPKQDLIIGNIPFNNIKVLDKKYDKYNFVIHDYFLAKSVDHLNPRGLIFFITSAGSMDKKDKKLREYVAKRANFIGGIRLPKTAFKQSAGTEVISDILIFQKKSLAEMTEVQTEKELAWLTSNEHPLHEGLFINRYFIDHPEQILGEIRVKNFQGKTIDVVPNNDIDFSIQLNKAFDNIVNEHNAFEQVQIKERSKFSQTVIVNTPIEVPAETAKYSFFIQNSRAFFHTVDGEYEEYRGRKQYTQIRDMLAVKQATQKLLTLQHSFYEIDELQLSLKQLNEKYDQFVKIHGHFNDSINKRILRVDNKFPLMMSLENETKNGFSKAKIFYEATIRPQNKLAEALTVEQAINYSMATTRRIDFSFIQEIYPEHSVSEIIGEAGNLIFLNPEKMSTFAQSPEEALTAWEIADEYLTGNVKDKLEKALLIKKRVENVATKALIDRNIKALKTVQPARLLSGDIKFQIGSPWIPITDYSDFLHYLLETPDWSVKEIQLQYSKLSTAWYISNKNINGQSVIAREKYGTKRINAYDLLEASLNLKQVQIRDAVKDGDKTKYVLNPQETLLAQNKQADIEQEFQNWLFSDEEREIRLLNIYNDKFNTTIPRVYSGANLVFDDMNLKMELRPHQKDVDARIIYDMRALMAHEVGAGKTAAMLTGGMYLKQHGLINKPMYVVPNHLTEQWAKEILMFYPNANILITTKKDFEKQNRQEFVSRIATGDYDAVIIGHSQFERIPLSYERQRQVITNQIEDAEQFVRELKEAEAEKWSVKQVEKFKANLEIKLEKLENAEKKDNVINFEDLGVDFLFVDEAHVYKNLFTYTKMQNVAGVGQSNSQRASDMLSKVRYIQGEHDGRNIVFATGTPVSNSMSELFVMQYFLQPEALEERGIINFDNWAATFGQVTSSLEINPEGAGYRLKNRFSKFNNLPELMSMFREVADIQTGSMLNLPVPKLKGEKVKNVVTNITTFQQKKMEEFVKRSEAIRNGQVPPDVDNMLKLTHEAKLMAIDARLIDPTQIRDPNSKLSICCDDIYATYVRTKEQKSTQIVFSDSGTPKHSFNVYQEIKDQLVEKSVREQEIAFVHDAKTEAQRDALFEKVRTGEVRIIIGSTSKLGTGTNIQNKLIKAHHIDCPWKPSDLIQREGRILRQGNENEVVEINRYVTKGTFDSYLWQIQEQKLTYISQIMSGNNINRTMDDLDETVLSAAEVKAIATDNPLLAKKMGIDNDVARLQIIRSQWSNSRTKMNQDLKINYPKKIAIETEKLNKYVKDVGIMGLDPSNDFTVFLGGKKYTERKDAFDEILVQSILIPEEQSKKIGDFKGLELYLEKSKADKDTLVLKGESSYRTDFISSTEIGNLIRLSNIPKYVQQLIDDTKKEIENLEVQINSAKKEITKPFKQQKDLELLLKEQQQVNNQIKLDTLKKEAENEIVEEVNL</sequence>
<name>R3W612_9ENTE</name>
<dbReference type="PATRIC" id="fig|1158610.3.peg.1968"/>
<dbReference type="eggNOG" id="COG0553">
    <property type="taxonomic scope" value="Bacteria"/>
</dbReference>
<dbReference type="InterPro" id="IPR027417">
    <property type="entry name" value="P-loop_NTPase"/>
</dbReference>
<dbReference type="Gene3D" id="3.40.50.150">
    <property type="entry name" value="Vaccinia Virus protein VP39"/>
    <property type="match status" value="1"/>
</dbReference>
<organism evidence="4 5">
    <name type="scientific">Enterococcus phoeniculicola ATCC BAA-412</name>
    <dbReference type="NCBI Taxonomy" id="1158610"/>
    <lineage>
        <taxon>Bacteria</taxon>
        <taxon>Bacillati</taxon>
        <taxon>Bacillota</taxon>
        <taxon>Bacilli</taxon>
        <taxon>Lactobacillales</taxon>
        <taxon>Enterococcaceae</taxon>
        <taxon>Enterococcus</taxon>
    </lineage>
</organism>
<keyword evidence="1" id="KW-0175">Coiled coil</keyword>
<evidence type="ECO:0000259" key="3">
    <source>
        <dbReference type="PROSITE" id="PS51194"/>
    </source>
</evidence>
<dbReference type="SUPFAM" id="SSF52540">
    <property type="entry name" value="P-loop containing nucleoside triphosphate hydrolases"/>
    <property type="match status" value="2"/>
</dbReference>
<dbReference type="HOGENOM" id="CLU_000181_0_1_9"/>
<dbReference type="PANTHER" id="PTHR41313">
    <property type="entry name" value="ADENINE-SPECIFIC METHYLTRANSFERASE"/>
    <property type="match status" value="1"/>
</dbReference>
<gene>
    <name evidence="4" type="ORF">UC3_01974</name>
</gene>
<dbReference type="Proteomes" id="UP000013785">
    <property type="component" value="Unassembled WGS sequence"/>
</dbReference>
<proteinExistence type="predicted"/>
<feature type="coiled-coil region" evidence="1">
    <location>
        <begin position="1683"/>
        <end position="1733"/>
    </location>
</feature>
<dbReference type="RefSeq" id="WP_010768636.1">
    <property type="nucleotide sequence ID" value="NZ_ASWE01000002.1"/>
</dbReference>
<dbReference type="PRINTS" id="PR00507">
    <property type="entry name" value="N12N6MTFRASE"/>
</dbReference>
<dbReference type="InterPro" id="IPR001650">
    <property type="entry name" value="Helicase_C-like"/>
</dbReference>
<protein>
    <recommendedName>
        <fullName evidence="3">Helicase C-terminal domain-containing protein</fullName>
    </recommendedName>
</protein>
<dbReference type="CDD" id="cd02440">
    <property type="entry name" value="AdoMet_MTases"/>
    <property type="match status" value="1"/>
</dbReference>
<dbReference type="eggNOG" id="COG4646">
    <property type="taxonomic scope" value="Bacteria"/>
</dbReference>
<evidence type="ECO:0000256" key="2">
    <source>
        <dbReference type="SAM" id="MobiDB-lite"/>
    </source>
</evidence>
<dbReference type="SMART" id="SM00490">
    <property type="entry name" value="HELICc"/>
    <property type="match status" value="1"/>
</dbReference>
<feature type="compositionally biased region" description="Polar residues" evidence="2">
    <location>
        <begin position="264"/>
        <end position="274"/>
    </location>
</feature>
<evidence type="ECO:0000313" key="4">
    <source>
        <dbReference type="EMBL" id="EOL42997.1"/>
    </source>
</evidence>
<keyword evidence="5" id="KW-1185">Reference proteome</keyword>
<feature type="compositionally biased region" description="Polar residues" evidence="2">
    <location>
        <begin position="319"/>
        <end position="341"/>
    </location>
</feature>